<dbReference type="KEGG" id="eiv:EIN_525450"/>
<feature type="domain" description="Sec23/Sec24 beta-sandwich" evidence="13">
    <location>
        <begin position="111"/>
        <end position="214"/>
    </location>
</feature>
<keyword evidence="5 9" id="KW-0931">ER-Golgi transport</keyword>
<evidence type="ECO:0000256" key="2">
    <source>
        <dbReference type="ARBA" id="ARBA00022723"/>
    </source>
</evidence>
<dbReference type="Pfam" id="PF08033">
    <property type="entry name" value="Sec23_BS"/>
    <property type="match status" value="1"/>
</dbReference>
<evidence type="ECO:0000313" key="14">
    <source>
        <dbReference type="EMBL" id="ELP89580.1"/>
    </source>
</evidence>
<keyword evidence="15" id="KW-1185">Reference proteome</keyword>
<dbReference type="Pfam" id="PF04815">
    <property type="entry name" value="Sec23_helical"/>
    <property type="match status" value="1"/>
</dbReference>
<dbReference type="SUPFAM" id="SSF82754">
    <property type="entry name" value="C-terminal, gelsolin-like domain of Sec23/24"/>
    <property type="match status" value="1"/>
</dbReference>
<organism evidence="14 15">
    <name type="scientific">Entamoeba invadens IP1</name>
    <dbReference type="NCBI Taxonomy" id="370355"/>
    <lineage>
        <taxon>Eukaryota</taxon>
        <taxon>Amoebozoa</taxon>
        <taxon>Evosea</taxon>
        <taxon>Archamoebae</taxon>
        <taxon>Mastigamoebida</taxon>
        <taxon>Entamoebidae</taxon>
        <taxon>Entamoeba</taxon>
    </lineage>
</organism>
<dbReference type="Pfam" id="PF00626">
    <property type="entry name" value="Gelsolin"/>
    <property type="match status" value="1"/>
</dbReference>
<dbReference type="Proteomes" id="UP000014680">
    <property type="component" value="Unassembled WGS sequence"/>
</dbReference>
<evidence type="ECO:0000259" key="10">
    <source>
        <dbReference type="Pfam" id="PF00626"/>
    </source>
</evidence>
<comment type="function">
    <text evidence="9">Component of the coat protein complex II (COPII) which promotes the formation of transport vesicles from the endoplasmic reticulum (ER). The coat has two main functions, the physical deformation of the endoplasmic reticulum membrane into vesicles and the selection of cargo molecules.</text>
</comment>
<evidence type="ECO:0000256" key="9">
    <source>
        <dbReference type="RuleBase" id="RU365030"/>
    </source>
</evidence>
<dbReference type="InterPro" id="IPR036465">
    <property type="entry name" value="vWFA_dom_sf"/>
</dbReference>
<proteinExistence type="inferred from homology"/>
<dbReference type="EMBL" id="KB206604">
    <property type="protein sequence ID" value="ELP89580.1"/>
    <property type="molecule type" value="Genomic_DNA"/>
</dbReference>
<dbReference type="SUPFAM" id="SSF81811">
    <property type="entry name" value="Helical domain of Sec23/24"/>
    <property type="match status" value="1"/>
</dbReference>
<dbReference type="GO" id="GO:0046872">
    <property type="term" value="F:metal ion binding"/>
    <property type="evidence" value="ECO:0007669"/>
    <property type="project" value="UniProtKB-KW"/>
</dbReference>
<dbReference type="Gene3D" id="2.60.40.1670">
    <property type="entry name" value="beta-sandwich domain of Sec23/24"/>
    <property type="match status" value="1"/>
</dbReference>
<dbReference type="FunFam" id="1.20.120.730:FF:000005">
    <property type="entry name" value="Protein transport protein SEC23"/>
    <property type="match status" value="1"/>
</dbReference>
<keyword evidence="4 9" id="KW-0862">Zinc</keyword>
<dbReference type="AlphaFoldDB" id="A0A0A1U5P8"/>
<dbReference type="InterPro" id="IPR037364">
    <property type="entry name" value="Sec23"/>
</dbReference>
<evidence type="ECO:0000256" key="7">
    <source>
        <dbReference type="ARBA" id="ARBA00023136"/>
    </source>
</evidence>
<keyword evidence="3 9" id="KW-0256">Endoplasmic reticulum</keyword>
<dbReference type="InterPro" id="IPR029006">
    <property type="entry name" value="ADF-H/Gelsolin-like_dom_sf"/>
</dbReference>
<dbReference type="GO" id="GO:0090110">
    <property type="term" value="P:COPII-coated vesicle cargo loading"/>
    <property type="evidence" value="ECO:0007669"/>
    <property type="project" value="TreeGrafter"/>
</dbReference>
<dbReference type="InterPro" id="IPR006896">
    <property type="entry name" value="Sec23/24_trunk_dom"/>
</dbReference>
<dbReference type="GO" id="GO:0006886">
    <property type="term" value="P:intracellular protein transport"/>
    <property type="evidence" value="ECO:0007669"/>
    <property type="project" value="InterPro"/>
</dbReference>
<dbReference type="Gene3D" id="1.20.120.730">
    <property type="entry name" value="Sec23/Sec24 helical domain"/>
    <property type="match status" value="1"/>
</dbReference>
<keyword evidence="8 9" id="KW-0968">Cytoplasmic vesicle</keyword>
<dbReference type="PANTHER" id="PTHR11141">
    <property type="entry name" value="PROTEIN TRANSPORT PROTEIN SEC23"/>
    <property type="match status" value="1"/>
</dbReference>
<evidence type="ECO:0000259" key="11">
    <source>
        <dbReference type="Pfam" id="PF04811"/>
    </source>
</evidence>
<dbReference type="GO" id="GO:0030127">
    <property type="term" value="C:COPII vesicle coat"/>
    <property type="evidence" value="ECO:0007669"/>
    <property type="project" value="InterPro"/>
</dbReference>
<keyword evidence="6 9" id="KW-0653">Protein transport</keyword>
<evidence type="ECO:0000256" key="4">
    <source>
        <dbReference type="ARBA" id="ARBA00022833"/>
    </source>
</evidence>
<dbReference type="InterPro" id="IPR012990">
    <property type="entry name" value="Beta-sandwich_Sec23_24"/>
</dbReference>
<dbReference type="InterPro" id="IPR036180">
    <property type="entry name" value="Gelsolin-like_dom_sf"/>
</dbReference>
<keyword evidence="2 9" id="KW-0479">Metal-binding</keyword>
<dbReference type="GeneID" id="14888588"/>
<feature type="domain" description="Sec23/Sec24 helical" evidence="12">
    <location>
        <begin position="231"/>
        <end position="329"/>
    </location>
</feature>
<dbReference type="Gene3D" id="3.40.20.10">
    <property type="entry name" value="Severin"/>
    <property type="match status" value="1"/>
</dbReference>
<evidence type="ECO:0000256" key="6">
    <source>
        <dbReference type="ARBA" id="ARBA00022927"/>
    </source>
</evidence>
<dbReference type="Gene3D" id="3.40.50.410">
    <property type="entry name" value="von Willebrand factor, type A domain"/>
    <property type="match status" value="1"/>
</dbReference>
<dbReference type="SUPFAM" id="SSF53300">
    <property type="entry name" value="vWA-like"/>
    <property type="match status" value="1"/>
</dbReference>
<evidence type="ECO:0000256" key="1">
    <source>
        <dbReference type="ARBA" id="ARBA00022448"/>
    </source>
</evidence>
<dbReference type="SUPFAM" id="SSF81995">
    <property type="entry name" value="beta-sandwich domain of Sec23/24"/>
    <property type="match status" value="1"/>
</dbReference>
<feature type="non-terminal residue" evidence="14">
    <location>
        <position position="1"/>
    </location>
</feature>
<dbReference type="VEuPathDB" id="AmoebaDB:EIN_525450"/>
<dbReference type="GO" id="GO:0005096">
    <property type="term" value="F:GTPase activator activity"/>
    <property type="evidence" value="ECO:0007669"/>
    <property type="project" value="TreeGrafter"/>
</dbReference>
<evidence type="ECO:0000313" key="15">
    <source>
        <dbReference type="Proteomes" id="UP000014680"/>
    </source>
</evidence>
<accession>A0A0A1U5P8</accession>
<dbReference type="InterPro" id="IPR007123">
    <property type="entry name" value="Gelsolin-like_dom"/>
</dbReference>
<reference evidence="14 15" key="1">
    <citation type="submission" date="2012-10" db="EMBL/GenBank/DDBJ databases">
        <authorList>
            <person name="Zafar N."/>
            <person name="Inman J."/>
            <person name="Hall N."/>
            <person name="Lorenzi H."/>
            <person name="Caler E."/>
        </authorList>
    </citation>
    <scope>NUCLEOTIDE SEQUENCE [LARGE SCALE GENOMIC DNA]</scope>
    <source>
        <strain evidence="14 15">IP1</strain>
    </source>
</reference>
<evidence type="ECO:0000256" key="3">
    <source>
        <dbReference type="ARBA" id="ARBA00022824"/>
    </source>
</evidence>
<evidence type="ECO:0000256" key="5">
    <source>
        <dbReference type="ARBA" id="ARBA00022892"/>
    </source>
</evidence>
<comment type="similarity">
    <text evidence="9">Belongs to the SEC23/SEC24 family. SEC23 subfamily.</text>
</comment>
<keyword evidence="7 9" id="KW-0472">Membrane</keyword>
<name>A0A0A1U5P8_ENTIV</name>
<dbReference type="InterPro" id="IPR036175">
    <property type="entry name" value="Sec23/24_helical_dom_sf"/>
</dbReference>
<dbReference type="PANTHER" id="PTHR11141:SF0">
    <property type="entry name" value="PROTEIN TRANSPORT PROTEIN SEC23"/>
    <property type="match status" value="1"/>
</dbReference>
<dbReference type="Pfam" id="PF04811">
    <property type="entry name" value="Sec23_trunk"/>
    <property type="match status" value="1"/>
</dbReference>
<keyword evidence="9" id="KW-0963">Cytoplasm</keyword>
<keyword evidence="1 9" id="KW-0813">Transport</keyword>
<dbReference type="RefSeq" id="XP_004256351.1">
    <property type="nucleotide sequence ID" value="XM_004256303.1"/>
</dbReference>
<gene>
    <name evidence="14" type="ORF">EIN_525450</name>
</gene>
<sequence length="472" mass="53155">FVSGPCTFVPGWCSDDLKENIRTHTDIQQERVKHLQSAQSFYMDIANRVVSRNIVCNVYACSMDQTGMLEMSSVVQKTNGYLTMHEDYAHETVSDTLGRILKGDEILNTKYCFSMAVKCSREIKVKSCVGNVNAIASKETYANLLTLPEEFGVSGSSFTTSGIDQHSSFCLLFEVVNPDTNPLPVGRQGIVQIITSYKDTVGRTYTRVTTICRLFSNLSQEGLSKISAGFDQETAAVVLARCASYKADAESGRDAMRWLDRALLRTCNKFGQFRKDEPASFTLGPNFSILPQFMYHLRRSHFLQVFNCSPDETRTFRCALMRENVVNSLTMIQPTLDCYKVGQEANPVLLSMQSVESDSILLLDTFFYLVVFRGEAVVDWMKQKLEEKEEYAGLKLFYQKPEDDAHELAKDRIPAPRIYVCNRYSGNQRFLMTVLDPAVTPGASQKDIIVTEDVTLAVFLQHLRRLSVKGGI</sequence>
<feature type="domain" description="Sec23/Sec24 trunk" evidence="11">
    <location>
        <begin position="1"/>
        <end position="94"/>
    </location>
</feature>
<evidence type="ECO:0000259" key="12">
    <source>
        <dbReference type="Pfam" id="PF04815"/>
    </source>
</evidence>
<comment type="subcellular location">
    <subcellularLocation>
        <location evidence="9">Cytoplasmic vesicle</location>
        <location evidence="9">COPII-coated vesicle membrane</location>
        <topology evidence="9">Peripheral membrane protein</topology>
        <orientation evidence="9">Cytoplasmic side</orientation>
    </subcellularLocation>
    <subcellularLocation>
        <location evidence="9">Endoplasmic reticulum membrane</location>
        <topology evidence="9">Peripheral membrane protein</topology>
        <orientation evidence="9">Cytoplasmic side</orientation>
    </subcellularLocation>
</comment>
<protein>
    <recommendedName>
        <fullName evidence="9">Protein transport protein SEC23</fullName>
    </recommendedName>
</protein>
<evidence type="ECO:0000259" key="13">
    <source>
        <dbReference type="Pfam" id="PF08033"/>
    </source>
</evidence>
<dbReference type="InterPro" id="IPR006900">
    <property type="entry name" value="Sec23/24_helical_dom"/>
</dbReference>
<dbReference type="GO" id="GO:0070971">
    <property type="term" value="C:endoplasmic reticulum exit site"/>
    <property type="evidence" value="ECO:0007669"/>
    <property type="project" value="TreeGrafter"/>
</dbReference>
<dbReference type="FunFam" id="3.40.20.10:FF:000054">
    <property type="entry name" value="Protein transport protein SEC23"/>
    <property type="match status" value="1"/>
</dbReference>
<dbReference type="OrthoDB" id="10256289at2759"/>
<dbReference type="OMA" id="MQGIIGP"/>
<feature type="domain" description="Gelsolin-like" evidence="10">
    <location>
        <begin position="344"/>
        <end position="431"/>
    </location>
</feature>
<evidence type="ECO:0000256" key="8">
    <source>
        <dbReference type="ARBA" id="ARBA00023329"/>
    </source>
</evidence>
<dbReference type="GO" id="GO:0005789">
    <property type="term" value="C:endoplasmic reticulum membrane"/>
    <property type="evidence" value="ECO:0007669"/>
    <property type="project" value="UniProtKB-SubCell"/>
</dbReference>